<proteinExistence type="predicted"/>
<comment type="caution">
    <text evidence="1">The sequence shown here is derived from an EMBL/GenBank/DDBJ whole genome shotgun (WGS) entry which is preliminary data.</text>
</comment>
<dbReference type="PANTHER" id="PTHR11062">
    <property type="entry name" value="EXOSTOSIN HEPARAN SULFATE GLYCOSYLTRANSFERASE -RELATED"/>
    <property type="match status" value="1"/>
</dbReference>
<gene>
    <name evidence="1" type="ORF">P3X46_016510</name>
</gene>
<dbReference type="EMBL" id="JARPOI010000009">
    <property type="protein sequence ID" value="KAJ9173365.1"/>
    <property type="molecule type" value="Genomic_DNA"/>
</dbReference>
<sequence length="147" mass="17269">MIHFRSYELELIPKVYIYPDEKKRIFYQPHLYGIYAPERWFMKFMEKIRECVTRDPEKAHLFCLPYSARQLEMGPYTLTMHTELTRHTMKAQCNADVSEAIFVANKDVSQPETATKTPRRPLKNVGGGIRVSQRPILAFFAGNMHGW</sequence>
<evidence type="ECO:0000313" key="2">
    <source>
        <dbReference type="Proteomes" id="UP001174677"/>
    </source>
</evidence>
<dbReference type="PANTHER" id="PTHR11062:SF59">
    <property type="entry name" value="EXOSTOSIN FAMILY PROTEIN"/>
    <property type="match status" value="1"/>
</dbReference>
<evidence type="ECO:0000313" key="1">
    <source>
        <dbReference type="EMBL" id="KAJ9173365.1"/>
    </source>
</evidence>
<reference evidence="1" key="1">
    <citation type="journal article" date="2023" name="Plant Biotechnol. J.">
        <title>Chromosome-level wild Hevea brasiliensis genome provides new tools for genomic-assisted breeding and valuable loci to elevate rubber yield.</title>
        <authorList>
            <person name="Cheng H."/>
            <person name="Song X."/>
            <person name="Hu Y."/>
            <person name="Wu T."/>
            <person name="Yang Q."/>
            <person name="An Z."/>
            <person name="Feng S."/>
            <person name="Deng Z."/>
            <person name="Wu W."/>
            <person name="Zeng X."/>
            <person name="Tu M."/>
            <person name="Wang X."/>
            <person name="Huang H."/>
        </authorList>
    </citation>
    <scope>NUCLEOTIDE SEQUENCE</scope>
    <source>
        <strain evidence="1">MT/VB/25A 57/8</strain>
    </source>
</reference>
<dbReference type="InterPro" id="IPR004263">
    <property type="entry name" value="Exostosin"/>
</dbReference>
<name>A0ABQ9M2W6_HEVBR</name>
<protein>
    <submittedName>
        <fullName evidence="1">Uncharacterized protein</fullName>
    </submittedName>
</protein>
<accession>A0ABQ9M2W6</accession>
<dbReference type="Proteomes" id="UP001174677">
    <property type="component" value="Chromosome 9"/>
</dbReference>
<keyword evidence="2" id="KW-1185">Reference proteome</keyword>
<organism evidence="1 2">
    <name type="scientific">Hevea brasiliensis</name>
    <name type="common">Para rubber tree</name>
    <name type="synonym">Siphonia brasiliensis</name>
    <dbReference type="NCBI Taxonomy" id="3981"/>
    <lineage>
        <taxon>Eukaryota</taxon>
        <taxon>Viridiplantae</taxon>
        <taxon>Streptophyta</taxon>
        <taxon>Embryophyta</taxon>
        <taxon>Tracheophyta</taxon>
        <taxon>Spermatophyta</taxon>
        <taxon>Magnoliopsida</taxon>
        <taxon>eudicotyledons</taxon>
        <taxon>Gunneridae</taxon>
        <taxon>Pentapetalae</taxon>
        <taxon>rosids</taxon>
        <taxon>fabids</taxon>
        <taxon>Malpighiales</taxon>
        <taxon>Euphorbiaceae</taxon>
        <taxon>Crotonoideae</taxon>
        <taxon>Micrandreae</taxon>
        <taxon>Hevea</taxon>
    </lineage>
</organism>